<comment type="caution">
    <text evidence="1">The sequence shown here is derived from an EMBL/GenBank/DDBJ whole genome shotgun (WGS) entry which is preliminary data.</text>
</comment>
<sequence>MTKMFRWSARITFTAWPRFVFPINVHQKKEAKRNHREKRFEKILGNSDESLAKSVEAGDCEKKHHYRFCCCGIT</sequence>
<organism evidence="1">
    <name type="scientific">Medicago truncatula</name>
    <name type="common">Barrel medic</name>
    <name type="synonym">Medicago tribuloides</name>
    <dbReference type="NCBI Taxonomy" id="3880"/>
    <lineage>
        <taxon>Eukaryota</taxon>
        <taxon>Viridiplantae</taxon>
        <taxon>Streptophyta</taxon>
        <taxon>Embryophyta</taxon>
        <taxon>Tracheophyta</taxon>
        <taxon>Spermatophyta</taxon>
        <taxon>Magnoliopsida</taxon>
        <taxon>eudicotyledons</taxon>
        <taxon>Gunneridae</taxon>
        <taxon>Pentapetalae</taxon>
        <taxon>rosids</taxon>
        <taxon>fabids</taxon>
        <taxon>Fabales</taxon>
        <taxon>Fabaceae</taxon>
        <taxon>Papilionoideae</taxon>
        <taxon>50 kb inversion clade</taxon>
        <taxon>NPAAA clade</taxon>
        <taxon>Hologalegina</taxon>
        <taxon>IRL clade</taxon>
        <taxon>Trifolieae</taxon>
        <taxon>Medicago</taxon>
    </lineage>
</organism>
<dbReference type="Proteomes" id="UP000265566">
    <property type="component" value="Chromosome 8"/>
</dbReference>
<reference evidence="1" key="1">
    <citation type="journal article" date="2018" name="Nat. Plants">
        <title>Whole-genome landscape of Medicago truncatula symbiotic genes.</title>
        <authorList>
            <person name="Pecrix Y."/>
            <person name="Gamas P."/>
            <person name="Carrere S."/>
        </authorList>
    </citation>
    <scope>NUCLEOTIDE SEQUENCE</scope>
    <source>
        <tissue evidence="1">Leaves</tissue>
    </source>
</reference>
<dbReference type="EMBL" id="PSQE01000008">
    <property type="protein sequence ID" value="RHN43774.1"/>
    <property type="molecule type" value="Genomic_DNA"/>
</dbReference>
<protein>
    <submittedName>
        <fullName evidence="1">Uncharacterized protein</fullName>
    </submittedName>
</protein>
<name>A0A396GWA5_MEDTR</name>
<gene>
    <name evidence="1" type="ORF">MtrunA17_Chr8g0391501</name>
</gene>
<dbReference type="AlphaFoldDB" id="A0A396GWA5"/>
<evidence type="ECO:0000313" key="1">
    <source>
        <dbReference type="EMBL" id="RHN43774.1"/>
    </source>
</evidence>
<proteinExistence type="predicted"/>
<dbReference type="Gramene" id="rna50396">
    <property type="protein sequence ID" value="RHN43774.1"/>
    <property type="gene ID" value="gene50396"/>
</dbReference>
<accession>A0A396GWA5</accession>